<evidence type="ECO:0000256" key="1">
    <source>
        <dbReference type="ARBA" id="ARBA00004151"/>
    </source>
</evidence>
<keyword evidence="14" id="KW-0966">Cell projection</keyword>
<keyword evidence="15" id="KW-0968">Cytoplasmic vesicle</keyword>
<dbReference type="InterPro" id="IPR002000">
    <property type="entry name" value="Lysosome-assoc_membr_glycop"/>
</dbReference>
<evidence type="ECO:0000256" key="18">
    <source>
        <dbReference type="ARBA" id="ARBA00060492"/>
    </source>
</evidence>
<protein>
    <recommendedName>
        <fullName evidence="19">Lysosome-associated membrane glycoprotein 5</fullName>
    </recommendedName>
    <alternativeName>
        <fullName evidence="20">Lysosome-associated membrane protein 5</fullName>
    </alternativeName>
</protein>
<proteinExistence type="inferred from homology"/>
<dbReference type="GO" id="GO:0031901">
    <property type="term" value="C:early endosome membrane"/>
    <property type="evidence" value="ECO:0007669"/>
    <property type="project" value="UniProtKB-SubCell"/>
</dbReference>
<dbReference type="PANTHER" id="PTHR11506:SF35">
    <property type="entry name" value="LYSOSOME-ASSOCIATED MEMBRANE GLYCOPROTEIN 5"/>
    <property type="match status" value="1"/>
</dbReference>
<dbReference type="PANTHER" id="PTHR11506">
    <property type="entry name" value="LYSOSOME-ASSOCIATED MEMBRANE GLYCOPROTEIN"/>
    <property type="match status" value="1"/>
</dbReference>
<keyword evidence="24" id="KW-1185">Reference proteome</keyword>
<accession>A0A7M4EZY2</accession>
<keyword evidence="13" id="KW-0325">Glycoprotein</keyword>
<evidence type="ECO:0000256" key="7">
    <source>
        <dbReference type="ARBA" id="ARBA00022692"/>
    </source>
</evidence>
<keyword evidence="9" id="KW-0967">Endosome</keyword>
<dbReference type="Pfam" id="PF01299">
    <property type="entry name" value="Lamp2-like_luminal"/>
    <property type="match status" value="1"/>
</dbReference>
<evidence type="ECO:0000256" key="4">
    <source>
        <dbReference type="ARBA" id="ARBA00004279"/>
    </source>
</evidence>
<sequence length="260" mass="29195">VTEQGQADRQTRGGSMIPEFVPTAARVVAEQEVENLSGLSPNPEKDIFAVKENGKACLVAEFAAKFLVPYYVRDVNYVDVITEQADIPLSRGAEIKGKCGTNESELELSWLEKAYTLRLSFIKEGHNTSRGQEVLWKMNKVQFMYDTSEKTYFKEAVTPGKHTANSHKLSALVTPAGKSYVCQAQQTIHLYLSDHQKSIDFLLSEVQIQPFDITNDFAFSEGKIYVSRRFLLEPWAVPLISVFTFSIMGIVIICQLIVMV</sequence>
<reference evidence="23" key="1">
    <citation type="submission" date="2025-08" db="UniProtKB">
        <authorList>
            <consortium name="Ensembl"/>
        </authorList>
    </citation>
    <scope>IDENTIFICATION</scope>
</reference>
<evidence type="ECO:0000256" key="19">
    <source>
        <dbReference type="ARBA" id="ARBA00074379"/>
    </source>
</evidence>
<evidence type="ECO:0000256" key="8">
    <source>
        <dbReference type="ARBA" id="ARBA00022729"/>
    </source>
</evidence>
<dbReference type="AlphaFoldDB" id="A0A7M4EZY2"/>
<keyword evidence="12 21" id="KW-0472">Membrane</keyword>
<evidence type="ECO:0000256" key="13">
    <source>
        <dbReference type="ARBA" id="ARBA00023180"/>
    </source>
</evidence>
<gene>
    <name evidence="23" type="primary">LAMP5</name>
</gene>
<dbReference type="GO" id="GO:0005765">
    <property type="term" value="C:lysosomal membrane"/>
    <property type="evidence" value="ECO:0007669"/>
    <property type="project" value="TreeGrafter"/>
</dbReference>
<dbReference type="InterPro" id="IPR048528">
    <property type="entry name" value="Lamp2-like_luminal"/>
</dbReference>
<evidence type="ECO:0000313" key="24">
    <source>
        <dbReference type="Proteomes" id="UP000594220"/>
    </source>
</evidence>
<evidence type="ECO:0000256" key="2">
    <source>
        <dbReference type="ARBA" id="ARBA00004158"/>
    </source>
</evidence>
<evidence type="ECO:0000256" key="16">
    <source>
        <dbReference type="ARBA" id="ARBA00029428"/>
    </source>
</evidence>
<evidence type="ECO:0000313" key="23">
    <source>
        <dbReference type="Ensembl" id="ENSCPRP00005017326.1"/>
    </source>
</evidence>
<keyword evidence="7 21" id="KW-0812">Transmembrane</keyword>
<evidence type="ECO:0000259" key="22">
    <source>
        <dbReference type="Pfam" id="PF01299"/>
    </source>
</evidence>
<dbReference type="Ensembl" id="ENSCPRT00005020286.1">
    <property type="protein sequence ID" value="ENSCPRP00005017326.1"/>
    <property type="gene ID" value="ENSCPRG00005012041.1"/>
</dbReference>
<dbReference type="GO" id="GO:0032584">
    <property type="term" value="C:growth cone membrane"/>
    <property type="evidence" value="ECO:0007669"/>
    <property type="project" value="UniProtKB-SubCell"/>
</dbReference>
<organism evidence="23 24">
    <name type="scientific">Crocodylus porosus</name>
    <name type="common">Saltwater crocodile</name>
    <name type="synonym">Estuarine crocodile</name>
    <dbReference type="NCBI Taxonomy" id="8502"/>
    <lineage>
        <taxon>Eukaryota</taxon>
        <taxon>Metazoa</taxon>
        <taxon>Chordata</taxon>
        <taxon>Craniata</taxon>
        <taxon>Vertebrata</taxon>
        <taxon>Euteleostomi</taxon>
        <taxon>Archelosauria</taxon>
        <taxon>Archosauria</taxon>
        <taxon>Crocodylia</taxon>
        <taxon>Longirostres</taxon>
        <taxon>Crocodylidae</taxon>
        <taxon>Crocodylus</taxon>
    </lineage>
</organism>
<evidence type="ECO:0000256" key="17">
    <source>
        <dbReference type="ARBA" id="ARBA00053950"/>
    </source>
</evidence>
<dbReference type="FunFam" id="2.40.160.110:FF:000002">
    <property type="entry name" value="lysosome-associated membrane glycoprotein 5 isoform X1"/>
    <property type="match status" value="1"/>
</dbReference>
<keyword evidence="8" id="KW-0732">Signal</keyword>
<evidence type="ECO:0000256" key="5">
    <source>
        <dbReference type="ARBA" id="ARBA00009644"/>
    </source>
</evidence>
<feature type="transmembrane region" description="Helical" evidence="21">
    <location>
        <begin position="235"/>
        <end position="258"/>
    </location>
</feature>
<evidence type="ECO:0000256" key="12">
    <source>
        <dbReference type="ARBA" id="ARBA00023136"/>
    </source>
</evidence>
<evidence type="ECO:0000256" key="9">
    <source>
        <dbReference type="ARBA" id="ARBA00022753"/>
    </source>
</evidence>
<dbReference type="GO" id="GO:0030672">
    <property type="term" value="C:synaptic vesicle membrane"/>
    <property type="evidence" value="ECO:0007669"/>
    <property type="project" value="UniProtKB-SubCell"/>
</dbReference>
<evidence type="ECO:0000256" key="20">
    <source>
        <dbReference type="ARBA" id="ARBA00076257"/>
    </source>
</evidence>
<comment type="function">
    <text evidence="17">Plays a role in short-term synaptic plasticity in a subset of GABAergic neurons in the brain.</text>
</comment>
<name>A0A7M4EZY2_CROPO</name>
<comment type="subcellular location">
    <subcellularLocation>
        <location evidence="4">Cell projection</location>
        <location evidence="4">Dendrite</location>
    </subcellularLocation>
    <subcellularLocation>
        <location evidence="18">Cell projection</location>
        <location evidence="18">Growth cone membrane</location>
        <topology evidence="18">Single-pass type I membrane protein</topology>
    </subcellularLocation>
    <subcellularLocation>
        <location evidence="16">Cytoplasmic vesicle</location>
        <location evidence="16">Secretory vesicle</location>
        <location evidence="16">Synaptic vesicle membrane</location>
        <topology evidence="16">Single-pass type I membrane protein</topology>
    </subcellularLocation>
    <subcellularLocation>
        <location evidence="2">Early endosome membrane</location>
        <topology evidence="2">Single-pass type I membrane protein</topology>
    </subcellularLocation>
    <subcellularLocation>
        <location evidence="1">Endoplasmic reticulum-Golgi intermediate compartment membrane</location>
        <topology evidence="1">Single-pass type I membrane protein</topology>
    </subcellularLocation>
    <subcellularLocation>
        <location evidence="3">Recycling endosome</location>
    </subcellularLocation>
</comment>
<keyword evidence="6" id="KW-1003">Cell membrane</keyword>
<evidence type="ECO:0000256" key="11">
    <source>
        <dbReference type="ARBA" id="ARBA00023018"/>
    </source>
</evidence>
<dbReference type="GO" id="GO:0072594">
    <property type="term" value="P:establishment of protein localization to organelle"/>
    <property type="evidence" value="ECO:0007669"/>
    <property type="project" value="TreeGrafter"/>
</dbReference>
<dbReference type="GO" id="GO:0031902">
    <property type="term" value="C:late endosome membrane"/>
    <property type="evidence" value="ECO:0007669"/>
    <property type="project" value="TreeGrafter"/>
</dbReference>
<dbReference type="Proteomes" id="UP000594220">
    <property type="component" value="Unplaced"/>
</dbReference>
<evidence type="ECO:0000256" key="3">
    <source>
        <dbReference type="ARBA" id="ARBA00004172"/>
    </source>
</evidence>
<evidence type="ECO:0000256" key="14">
    <source>
        <dbReference type="ARBA" id="ARBA00023273"/>
    </source>
</evidence>
<comment type="similarity">
    <text evidence="5">Belongs to the LAMP family.</text>
</comment>
<dbReference type="GO" id="GO:0033116">
    <property type="term" value="C:endoplasmic reticulum-Golgi intermediate compartment membrane"/>
    <property type="evidence" value="ECO:0007669"/>
    <property type="project" value="UniProtKB-SubCell"/>
</dbReference>
<reference evidence="23" key="2">
    <citation type="submission" date="2025-09" db="UniProtKB">
        <authorList>
            <consortium name="Ensembl"/>
        </authorList>
    </citation>
    <scope>IDENTIFICATION</scope>
</reference>
<evidence type="ECO:0000256" key="10">
    <source>
        <dbReference type="ARBA" id="ARBA00022989"/>
    </source>
</evidence>
<keyword evidence="11" id="KW-0770">Synapse</keyword>
<evidence type="ECO:0000256" key="21">
    <source>
        <dbReference type="SAM" id="Phobius"/>
    </source>
</evidence>
<feature type="domain" description="Lysosome-associated membrane glycoprotein 2-like luminal" evidence="22">
    <location>
        <begin position="43"/>
        <end position="213"/>
    </location>
</feature>
<evidence type="ECO:0000256" key="15">
    <source>
        <dbReference type="ARBA" id="ARBA00023329"/>
    </source>
</evidence>
<dbReference type="Gene3D" id="2.40.160.110">
    <property type="match status" value="1"/>
</dbReference>
<keyword evidence="10 21" id="KW-1133">Transmembrane helix</keyword>
<dbReference type="GeneTree" id="ENSGT00950000182899"/>
<evidence type="ECO:0000256" key="6">
    <source>
        <dbReference type="ARBA" id="ARBA00022475"/>
    </source>
</evidence>
<dbReference type="GO" id="GO:0030425">
    <property type="term" value="C:dendrite"/>
    <property type="evidence" value="ECO:0007669"/>
    <property type="project" value="UniProtKB-SubCell"/>
</dbReference>
<dbReference type="GO" id="GO:0055037">
    <property type="term" value="C:recycling endosome"/>
    <property type="evidence" value="ECO:0007669"/>
    <property type="project" value="UniProtKB-SubCell"/>
</dbReference>